<evidence type="ECO:0000256" key="1">
    <source>
        <dbReference type="ARBA" id="ARBA00023054"/>
    </source>
</evidence>
<dbReference type="PANTHER" id="PTHR23075">
    <property type="entry name" value="PUTATIVE ATP-ASE"/>
    <property type="match status" value="1"/>
</dbReference>
<dbReference type="GO" id="GO:0007005">
    <property type="term" value="P:mitochondrion organization"/>
    <property type="evidence" value="ECO:0007669"/>
    <property type="project" value="TreeGrafter"/>
</dbReference>
<name>A0A0N4XSF3_NIPBR</name>
<dbReference type="WBParaSite" id="NBR_0000545501-mRNA-1">
    <property type="protein sequence ID" value="NBR_0000545501-mRNA-1"/>
    <property type="gene ID" value="NBR_0000545501"/>
</dbReference>
<dbReference type="Proteomes" id="UP000271162">
    <property type="component" value="Unassembled WGS sequence"/>
</dbReference>
<dbReference type="Gene3D" id="3.40.50.300">
    <property type="entry name" value="P-loop containing nucleotide triphosphate hydrolases"/>
    <property type="match status" value="1"/>
</dbReference>
<organism evidence="4">
    <name type="scientific">Nippostrongylus brasiliensis</name>
    <name type="common">Rat hookworm</name>
    <dbReference type="NCBI Taxonomy" id="27835"/>
    <lineage>
        <taxon>Eukaryota</taxon>
        <taxon>Metazoa</taxon>
        <taxon>Ecdysozoa</taxon>
        <taxon>Nematoda</taxon>
        <taxon>Chromadorea</taxon>
        <taxon>Rhabditida</taxon>
        <taxon>Rhabditina</taxon>
        <taxon>Rhabditomorpha</taxon>
        <taxon>Strongyloidea</taxon>
        <taxon>Heligmosomidae</taxon>
        <taxon>Nippostrongylus</taxon>
    </lineage>
</organism>
<dbReference type="SUPFAM" id="SSF52540">
    <property type="entry name" value="P-loop containing nucleoside triphosphate hydrolases"/>
    <property type="match status" value="1"/>
</dbReference>
<keyword evidence="1" id="KW-0175">Coiled coil</keyword>
<evidence type="ECO:0000313" key="4">
    <source>
        <dbReference type="WBParaSite" id="NBR_0000545501-mRNA-1"/>
    </source>
</evidence>
<dbReference type="GO" id="GO:0008270">
    <property type="term" value="F:zinc ion binding"/>
    <property type="evidence" value="ECO:0007669"/>
    <property type="project" value="TreeGrafter"/>
</dbReference>
<dbReference type="PANTHER" id="PTHR23075:SF0">
    <property type="entry name" value="ATPASE FAMILY AAA DOMAIN-CONTAINING PROTEIN 3"/>
    <property type="match status" value="1"/>
</dbReference>
<accession>A0A0N4XSF3</accession>
<evidence type="ECO:0000313" key="2">
    <source>
        <dbReference type="EMBL" id="VDL69045.1"/>
    </source>
</evidence>
<proteinExistence type="predicted"/>
<dbReference type="EMBL" id="UYSL01013246">
    <property type="protein sequence ID" value="VDL69045.1"/>
    <property type="molecule type" value="Genomic_DNA"/>
</dbReference>
<evidence type="ECO:0000313" key="3">
    <source>
        <dbReference type="Proteomes" id="UP000271162"/>
    </source>
</evidence>
<protein>
    <submittedName>
        <fullName evidence="4">ATPase_AAA_core domain-containing protein</fullName>
    </submittedName>
</protein>
<dbReference type="STRING" id="27835.A0A0N4XSF3"/>
<gene>
    <name evidence="2" type="ORF">NBR_LOCUS5456</name>
</gene>
<reference evidence="2 3" key="2">
    <citation type="submission" date="2018-11" db="EMBL/GenBank/DDBJ databases">
        <authorList>
            <consortium name="Pathogen Informatics"/>
        </authorList>
    </citation>
    <scope>NUCLEOTIDE SEQUENCE [LARGE SCALE GENOMIC DNA]</scope>
</reference>
<dbReference type="InterPro" id="IPR027417">
    <property type="entry name" value="P-loop_NTPase"/>
</dbReference>
<keyword evidence="3" id="KW-1185">Reference proteome</keyword>
<sequence>MSEDTRAALNAFLFRTGEQSRRFMLVVASNQPEQFDWAVNDRLDQLVGFELPGREERERILLQYFEEHIAKPATSGEFLRQALLCGPVISTYHYQVPEGSD</sequence>
<dbReference type="AlphaFoldDB" id="A0A0N4XSF3"/>
<dbReference type="GO" id="GO:0005739">
    <property type="term" value="C:mitochondrion"/>
    <property type="evidence" value="ECO:0007669"/>
    <property type="project" value="TreeGrafter"/>
</dbReference>
<reference evidence="4" key="1">
    <citation type="submission" date="2017-02" db="UniProtKB">
        <authorList>
            <consortium name="WormBaseParasite"/>
        </authorList>
    </citation>
    <scope>IDENTIFICATION</scope>
</reference>